<accession>A0ABQ8JFE6</accession>
<proteinExistence type="predicted"/>
<dbReference type="Proteomes" id="UP000887458">
    <property type="component" value="Unassembled WGS sequence"/>
</dbReference>
<keyword evidence="2" id="KW-1185">Reference proteome</keyword>
<evidence type="ECO:0000313" key="2">
    <source>
        <dbReference type="Proteomes" id="UP000887458"/>
    </source>
</evidence>
<reference evidence="1 2" key="1">
    <citation type="journal article" date="2018" name="J. Allergy Clin. Immunol.">
        <title>High-quality assembly of Dermatophagoides pteronyssinus genome and transcriptome reveals a wide range of novel allergens.</title>
        <authorList>
            <person name="Liu X.Y."/>
            <person name="Yang K.Y."/>
            <person name="Wang M.Q."/>
            <person name="Kwok J.S."/>
            <person name="Zeng X."/>
            <person name="Yang Z."/>
            <person name="Xiao X.J."/>
            <person name="Lau C.P."/>
            <person name="Li Y."/>
            <person name="Huang Z.M."/>
            <person name="Ba J.G."/>
            <person name="Yim A.K."/>
            <person name="Ouyang C.Y."/>
            <person name="Ngai S.M."/>
            <person name="Chan T.F."/>
            <person name="Leung E.L."/>
            <person name="Liu L."/>
            <person name="Liu Z.G."/>
            <person name="Tsui S.K."/>
        </authorList>
    </citation>
    <scope>NUCLEOTIDE SEQUENCE [LARGE SCALE GENOMIC DNA]</scope>
    <source>
        <strain evidence="1">Derp</strain>
    </source>
</reference>
<evidence type="ECO:0000313" key="1">
    <source>
        <dbReference type="EMBL" id="KAH9421152.1"/>
    </source>
</evidence>
<reference evidence="1 2" key="2">
    <citation type="journal article" date="2022" name="Mol. Biol. Evol.">
        <title>Comparative Genomics Reveals Insights into the Divergent Evolution of Astigmatic Mites and Household Pest Adaptations.</title>
        <authorList>
            <person name="Xiong Q."/>
            <person name="Wan A.T."/>
            <person name="Liu X."/>
            <person name="Fung C.S."/>
            <person name="Xiao X."/>
            <person name="Malainual N."/>
            <person name="Hou J."/>
            <person name="Wang L."/>
            <person name="Wang M."/>
            <person name="Yang K.Y."/>
            <person name="Cui Y."/>
            <person name="Leung E.L."/>
            <person name="Nong W."/>
            <person name="Shin S.K."/>
            <person name="Au S.W."/>
            <person name="Jeong K.Y."/>
            <person name="Chew F.T."/>
            <person name="Hui J.H."/>
            <person name="Leung T.F."/>
            <person name="Tungtrongchitr A."/>
            <person name="Zhong N."/>
            <person name="Liu Z."/>
            <person name="Tsui S.K."/>
        </authorList>
    </citation>
    <scope>NUCLEOTIDE SEQUENCE [LARGE SCALE GENOMIC DNA]</scope>
    <source>
        <strain evidence="1">Derp</strain>
    </source>
</reference>
<dbReference type="EMBL" id="NJHN03000046">
    <property type="protein sequence ID" value="KAH9421152.1"/>
    <property type="molecule type" value="Genomic_DNA"/>
</dbReference>
<sequence length="323" mass="36260">MHKPCVCCASVASVTVNDIITRSGLVKASRIGTVELEIHNGFEWKTVSLSNSWFVESSPMNLISLGQLTKRGDIHFKGDYDCTVVYQSGKPVIYADRSSSHENMYLVRARMPKAKVSMLSISKNLVERQEERQNRVEKKGHYNWMKKEKRCYRSDCDKGIVNKFRSVEVPVQNGIAENTVEQVVTAISGESLPDVSDDIVVPSTSCDESFVGTSSEIVNKCDDRQEVSTQIGELEQVLWFTLPRTFAGTTTTKKQVPNQIAAIVYRWFVMYNHISNGLPGGLLPLLLGHLYQGRILVVNDCISTRGVLRIARSTIIEYYINVN</sequence>
<comment type="caution">
    <text evidence="1">The sequence shown here is derived from an EMBL/GenBank/DDBJ whole genome shotgun (WGS) entry which is preliminary data.</text>
</comment>
<name>A0ABQ8JFE6_DERPT</name>
<gene>
    <name evidence="1" type="ORF">DERP_010093</name>
</gene>
<protein>
    <submittedName>
        <fullName evidence="1">Uncharacterized protein</fullName>
    </submittedName>
</protein>
<organism evidence="1 2">
    <name type="scientific">Dermatophagoides pteronyssinus</name>
    <name type="common">European house dust mite</name>
    <dbReference type="NCBI Taxonomy" id="6956"/>
    <lineage>
        <taxon>Eukaryota</taxon>
        <taxon>Metazoa</taxon>
        <taxon>Ecdysozoa</taxon>
        <taxon>Arthropoda</taxon>
        <taxon>Chelicerata</taxon>
        <taxon>Arachnida</taxon>
        <taxon>Acari</taxon>
        <taxon>Acariformes</taxon>
        <taxon>Sarcoptiformes</taxon>
        <taxon>Astigmata</taxon>
        <taxon>Psoroptidia</taxon>
        <taxon>Analgoidea</taxon>
        <taxon>Pyroglyphidae</taxon>
        <taxon>Dermatophagoidinae</taxon>
        <taxon>Dermatophagoides</taxon>
    </lineage>
</organism>